<organism evidence="1 2">
    <name type="scientific">Bacillus safensis</name>
    <dbReference type="NCBI Taxonomy" id="561879"/>
    <lineage>
        <taxon>Bacteria</taxon>
        <taxon>Bacillati</taxon>
        <taxon>Bacillota</taxon>
        <taxon>Bacilli</taxon>
        <taxon>Bacillales</taxon>
        <taxon>Bacillaceae</taxon>
        <taxon>Bacillus</taxon>
    </lineage>
</organism>
<protein>
    <submittedName>
        <fullName evidence="1">Uncharacterized protein</fullName>
    </submittedName>
</protein>
<dbReference type="EMBL" id="AP021906">
    <property type="protein sequence ID" value="BBP93275.1"/>
    <property type="molecule type" value="Genomic_DNA"/>
</dbReference>
<dbReference type="Proteomes" id="UP000464658">
    <property type="component" value="Chromosome"/>
</dbReference>
<gene>
    <name evidence="1" type="ORF">BsIDN1_68930</name>
</gene>
<proteinExistence type="predicted"/>
<evidence type="ECO:0000313" key="1">
    <source>
        <dbReference type="EMBL" id="BBP93275.1"/>
    </source>
</evidence>
<evidence type="ECO:0000313" key="2">
    <source>
        <dbReference type="Proteomes" id="UP000464658"/>
    </source>
</evidence>
<name>A0A5S9MKH3_BACIA</name>
<dbReference type="AlphaFoldDB" id="A0A5S9MKH3"/>
<sequence length="78" mass="9755">MRKILKEYYAYIYIYTVEQNVDETLKLEDRQMQTLMNKKYILYEIDNVLKTKYEIEGKNRSFLNFTNDYLNEFIKKYQ</sequence>
<reference evidence="1 2" key="1">
    <citation type="submission" date="2019-12" db="EMBL/GenBank/DDBJ databases">
        <title>Full genome sequence of a Bacillus safensis strain isolated from commercially available natto in Indonesia.</title>
        <authorList>
            <person name="Yoshida M."/>
            <person name="Uomi M."/>
            <person name="Waturangi D."/>
            <person name="Ekaputri J.J."/>
            <person name="Setiamarga D.H.E."/>
        </authorList>
    </citation>
    <scope>NUCLEOTIDE SEQUENCE [LARGE SCALE GENOMIC DNA]</scope>
    <source>
        <strain evidence="1 2">IDN1</strain>
    </source>
</reference>
<accession>A0A5S9MKH3</accession>